<comment type="caution">
    <text evidence="3">The sequence shown here is derived from an EMBL/GenBank/DDBJ whole genome shotgun (WGS) entry which is preliminary data.</text>
</comment>
<protein>
    <submittedName>
        <fullName evidence="3">Gliding motility-associated C-terminal domain-containing protein</fullName>
    </submittedName>
</protein>
<evidence type="ECO:0000313" key="3">
    <source>
        <dbReference type="EMBL" id="NYA69547.1"/>
    </source>
</evidence>
<dbReference type="InterPro" id="IPR026341">
    <property type="entry name" value="T9SS_type_B"/>
</dbReference>
<dbReference type="InterPro" id="IPR044023">
    <property type="entry name" value="Ig_7"/>
</dbReference>
<gene>
    <name evidence="3" type="ORF">HZF10_01345</name>
</gene>
<name>A0A7Y8XZD7_9FLAO</name>
<dbReference type="RefSeq" id="WP_176004370.1">
    <property type="nucleotide sequence ID" value="NZ_JABWMI010000002.1"/>
</dbReference>
<dbReference type="NCBIfam" id="TIGR01451">
    <property type="entry name" value="B_ant_repeat"/>
    <property type="match status" value="1"/>
</dbReference>
<dbReference type="Pfam" id="PF13585">
    <property type="entry name" value="CHU_C"/>
    <property type="match status" value="1"/>
</dbReference>
<feature type="domain" description="Ig-like" evidence="2">
    <location>
        <begin position="1887"/>
        <end position="1961"/>
    </location>
</feature>
<dbReference type="Pfam" id="PF19081">
    <property type="entry name" value="Ig_7"/>
    <property type="match status" value="3"/>
</dbReference>
<keyword evidence="4" id="KW-1185">Reference proteome</keyword>
<dbReference type="InterPro" id="IPR047589">
    <property type="entry name" value="DUF11_rpt"/>
</dbReference>
<dbReference type="InterPro" id="IPR001434">
    <property type="entry name" value="OmcB-like_DUF11"/>
</dbReference>
<dbReference type="NCBIfam" id="TIGR04131">
    <property type="entry name" value="Bac_Flav_CTERM"/>
    <property type="match status" value="1"/>
</dbReference>
<organism evidence="3 4">
    <name type="scientific">Flavobacterium agri</name>
    <dbReference type="NCBI Taxonomy" id="2743471"/>
    <lineage>
        <taxon>Bacteria</taxon>
        <taxon>Pseudomonadati</taxon>
        <taxon>Bacteroidota</taxon>
        <taxon>Flavobacteriia</taxon>
        <taxon>Flavobacteriales</taxon>
        <taxon>Flavobacteriaceae</taxon>
        <taxon>Flavobacterium</taxon>
    </lineage>
</organism>
<dbReference type="EMBL" id="JACBJI010000001">
    <property type="protein sequence ID" value="NYA69547.1"/>
    <property type="molecule type" value="Genomic_DNA"/>
</dbReference>
<dbReference type="Gene3D" id="2.60.40.740">
    <property type="match status" value="1"/>
</dbReference>
<sequence length="2340" mass="244809">MKLNSTFNRMYVFQCILILFLPILLTEPAKAQSVRVYTETISSQSNTDNATNATDENLTTRARVRASSGLALGIGAYSGHIELQYDALLPANTTSYVKIETDDNLLPALLGGSLGGVLSDVLGGVLIGNQEFTVQARNNGTVVLQGDSQDAGEFATNRLRIVTDENGDYFIAITPAQAYNRIRLTNRLGSLLGFFNTRNLDVYDAFYISDADDCGQPSYTSFSGSGITLDLINLAGAGVDNPQNAIDDNTANFSQLSLGILGVAASIEQTVYFDGLSDANDQFNIRLRLNPSLVEVGVANNIQIIAQNGPNTVQTMTMGSLLSPELLGLLQSNQVVTIPFQTSSPASRITVRFNALLNVQLNQSLDLYGITRVPRAPVITDPFTLDPKICAGSAASLIATTASGYELHWFSAAQGGSTLATTQSGQPFVTPVLMADTSYYVAAVKIGCPEESSRVRINVDVVPLPTAADIEISSPLSACQGNITLTPTTSLENAVIRYYTNQNMTQEITTGYSGDAGVTYVKNNTTGALTISGLSAANSPYEYYIALQVDGLCTNATGTLKEVVVNYSSQLVVQAQANLEGCGSVNLADAIQNFDPNNTYLFFDGSNNPITAEATANTTTSGTYSIQAQGPNGTCASALASVNVTVNQQPTITATGNAIVTNVGNSVTLNATSSSGTIIWYNQNGDALASNTTAAFTSTGVYTFTGIATVGSCSASIVITVTVLDANECPPLTQPDFATMQSSGSIITGGVSNGNNAVDANLQTHSTVTTGIGLLGIGTTWQTLQWEETIPAGTPVTVKLGSEYSGLALIGGFSVVGTKRNGSGTPTPIGNAQQVSGSLLNLLPGENTFEYTFVPSNGSGPQDFDGVRVIIASTVSLAQNAKVFDAYYTTSATQVACGDDARDVLYGAVDLGVGALTATVGVDDAFEAIDNSQTSSATMYSGLGVLAAAEMTVVFNTPSIEGDQVRIRISKPGSLLSLSLLGGLSIQPMLGNAVSGSNITTSLLSLQLLGGGESAIVTFTPDATFDRLRIRYGGVAGVLEFLNVHDVERLANTHVIGADPTNTITACQGETITLEAAPIACTTFIWYDAEVGGNVVATGNSFTIPSDLPAGPHTFWIQPIRFGCAFLSRGSVTVNVTETAPENGIQSVTINGGAESSFCAPDGNVTLIATLAAVITITDPIFYWYSFDGTTQTLIAGETSSTLQLTGLAPGSYTYFVGFSSNEYCQTAEADRTRIDFMILPSSVAADISVADTGICLDGTAVITPTSTLSNPVFTYYFTNDTTQPILDGMTVGSVTFDIAPNGILTITGLDESNSPYTYYIALTSGTTCINQAGNLEAVTVTVGSLPTPTTLQTTQNFCTANNPTVADLQVNETGVLFYDAPTAGNLLSTTTPLVDGEIYYATLSDGVCESETRLAITVTIGNPATPTTNDNTQTFCAVNNPTVADIQVNETGVVFYNLPIAGIPYDPTTPLTNGIYYAAIVDGLCESEDRLAITVTISDPATPTTDDASQDFCAGLNPTVADLDVNESNIAVYDVASGGTALSANTPLVTGTYYATLVEAGTGCESSVRLEIAVNVNNVGTPTTNDATQDFCLVDMPAVSDIQVNETGVIFYDAADGGNAYDPSTPLVSGMYYAALVLGLCESDTRLEIVVNVADPASPTTDDMTQTFCLSDNPTVGDIQINEANIVVYGIMNGTPLDPSTPLTAGVYYMANVENGCESSIRLEITVIIDDPGIPTTNDATQNFCAANNPTVGDIQVNETGVVFFDAPTGGNQFSASTPLTAGTYYAAFGNVDCENAPRLEIAVTIGNPATPTTNDATQNFCSIDAPTVADIQVNETGVIFYTTPNGGTPLAASAPLTNGTYYAALSDGSCESAIRLEIAVTIGNPATPTTNDASQEFCLADNPTVAEIQVNGTGVIFYSAATGGTPLAATTPLTNGTYYVAASDGTCESAVRLEIAVTISNPATPTTNDDSQIFCLANNPTVADLEVNEANVVFYTQLTGGTPLSASTALVTGTYYAALVEGNCESSVRLEIDVMVSGSDTAQITGGDGESCISETVTYSTTAGMLNYQWNVVGGTIVSGGTATDNTANISWATIGVGVVSVVFTDANCGNTASASLNVNIAVCSDLTITKVVDNFNPNIGDEVTFTITVNNEGISNFTNVIINETLPSGYTLVSFHTSEGVYVPATGLWTIPSLLGNNSATLTVTAIVNPTGNYMNSVTIDDSVPDDSTVLNNGAEAWVEPICLIVYNEFTPNGDGDNETFRIDCIENYPNNMLQVFNRYGVMVYKMRSYQNNWDGIANQNSPINEDKMLPAGTYYYTLELNDGSGVTKSGWMYILR</sequence>
<reference evidence="3 4" key="1">
    <citation type="submission" date="2020-07" db="EMBL/GenBank/DDBJ databases">
        <authorList>
            <person name="Sun Q."/>
        </authorList>
    </citation>
    <scope>NUCLEOTIDE SEQUENCE [LARGE SCALE GENOMIC DNA]</scope>
    <source>
        <strain evidence="3 4">MAH-1</strain>
    </source>
</reference>
<accession>A0A7Y8XZD7</accession>
<evidence type="ECO:0000259" key="1">
    <source>
        <dbReference type="Pfam" id="PF01345"/>
    </source>
</evidence>
<evidence type="ECO:0000313" key="4">
    <source>
        <dbReference type="Proteomes" id="UP000535020"/>
    </source>
</evidence>
<evidence type="ECO:0000259" key="2">
    <source>
        <dbReference type="Pfam" id="PF19081"/>
    </source>
</evidence>
<feature type="domain" description="Ig-like" evidence="2">
    <location>
        <begin position="374"/>
        <end position="463"/>
    </location>
</feature>
<proteinExistence type="predicted"/>
<feature type="domain" description="DUF11" evidence="1">
    <location>
        <begin position="2128"/>
        <end position="2240"/>
    </location>
</feature>
<dbReference type="Pfam" id="PF01345">
    <property type="entry name" value="DUF11"/>
    <property type="match status" value="1"/>
</dbReference>
<feature type="domain" description="Ig-like" evidence="2">
    <location>
        <begin position="1060"/>
        <end position="1137"/>
    </location>
</feature>
<dbReference type="Proteomes" id="UP000535020">
    <property type="component" value="Unassembled WGS sequence"/>
</dbReference>